<dbReference type="GO" id="GO:0003677">
    <property type="term" value="F:DNA binding"/>
    <property type="evidence" value="ECO:0007669"/>
    <property type="project" value="UniProtKB-UniRule"/>
</dbReference>
<reference evidence="3 4" key="1">
    <citation type="submission" date="2014-02" db="EMBL/GenBank/DDBJ databases">
        <title>The genome sequence of the entomopathogenic fungus Metarhizium robertsii ARSEF 2575.</title>
        <authorList>
            <person name="Giuliano Garisto Donzelli B."/>
            <person name="Roe B.A."/>
            <person name="Macmil S.L."/>
            <person name="Krasnoff S.B."/>
            <person name="Gibson D.M."/>
        </authorList>
    </citation>
    <scope>NUCLEOTIDE SEQUENCE [LARGE SCALE GENOMIC DNA]</scope>
    <source>
        <strain evidence="3 4">ARSEF 2575</strain>
    </source>
</reference>
<feature type="domain" description="HMG box" evidence="2">
    <location>
        <begin position="178"/>
        <end position="247"/>
    </location>
</feature>
<proteinExistence type="predicted"/>
<keyword evidence="1" id="KW-0539">Nucleus</keyword>
<dbReference type="eggNOG" id="KOG0528">
    <property type="taxonomic scope" value="Eukaryota"/>
</dbReference>
<accession>A0A014PS77</accession>
<dbReference type="SUPFAM" id="SSF47095">
    <property type="entry name" value="HMG-box"/>
    <property type="match status" value="1"/>
</dbReference>
<dbReference type="OrthoDB" id="2307332at2759"/>
<sequence length="466" mass="52881">MSQKADPSGLYFAKSLSCFQGGRFKHYANSITSCQRKGPNCESARHGSEGSKYQKQILDLPRTSYNSKYTFPTFQKKAAENRSILIRALSAATDRNNMRTGRTTPVGVSERANLSRASITTRNESASSKPFTTDCESLIKTPLSSLSREYPSDYNDLESFAKRSVEERQRKAKEGGKVLRPLNSYMLYRKAYQQVARRVLSNDQQQLASKIVAISWNKYEPKEIKDRFKSLAKIDNQMHRKAFPAYKYTPNQAKKPKSGALDSKKLSTSIERRVCRRFSNKEAYSHGTPGKKLIRPSHVEALGQHQSGEGNMNIKWWTQGPLSFANPLMYQGGHHERYEQPFAADSRYFESQYPDVLDDASFTQLPTQQVPLAANTHERLTGDECIAPLFLQSFENMSTSQNPGGYLDWQSQETQAVHDFSPISPDMNVGQAADHAYEGQEEWAVQHIDERQNAFGWHPSSEQRSR</sequence>
<dbReference type="Pfam" id="PF00505">
    <property type="entry name" value="HMG_box"/>
    <property type="match status" value="1"/>
</dbReference>
<gene>
    <name evidence="3" type="ORF">X797_005729</name>
</gene>
<organism evidence="3 4">
    <name type="scientific">Metarhizium robertsii</name>
    <dbReference type="NCBI Taxonomy" id="568076"/>
    <lineage>
        <taxon>Eukaryota</taxon>
        <taxon>Fungi</taxon>
        <taxon>Dikarya</taxon>
        <taxon>Ascomycota</taxon>
        <taxon>Pezizomycotina</taxon>
        <taxon>Sordariomycetes</taxon>
        <taxon>Hypocreomycetidae</taxon>
        <taxon>Hypocreales</taxon>
        <taxon>Clavicipitaceae</taxon>
        <taxon>Metarhizium</taxon>
    </lineage>
</organism>
<dbReference type="InterPro" id="IPR036910">
    <property type="entry name" value="HMG_box_dom_sf"/>
</dbReference>
<keyword evidence="1" id="KW-0238">DNA-binding</keyword>
<dbReference type="PROSITE" id="PS50118">
    <property type="entry name" value="HMG_BOX_2"/>
    <property type="match status" value="1"/>
</dbReference>
<feature type="DNA-binding region" description="HMG box" evidence="1">
    <location>
        <begin position="178"/>
        <end position="247"/>
    </location>
</feature>
<evidence type="ECO:0000256" key="1">
    <source>
        <dbReference type="PROSITE-ProRule" id="PRU00267"/>
    </source>
</evidence>
<dbReference type="Proteomes" id="UP000030151">
    <property type="component" value="Unassembled WGS sequence"/>
</dbReference>
<dbReference type="Gene3D" id="1.10.30.10">
    <property type="entry name" value="High mobility group box domain"/>
    <property type="match status" value="1"/>
</dbReference>
<protein>
    <submittedName>
        <fullName evidence="3">HMG (High mobility group) box protein</fullName>
    </submittedName>
</protein>
<dbReference type="GO" id="GO:0005634">
    <property type="term" value="C:nucleus"/>
    <property type="evidence" value="ECO:0007669"/>
    <property type="project" value="UniProtKB-UniRule"/>
</dbReference>
<evidence type="ECO:0000313" key="3">
    <source>
        <dbReference type="EMBL" id="EXV01156.1"/>
    </source>
</evidence>
<evidence type="ECO:0000259" key="2">
    <source>
        <dbReference type="PROSITE" id="PS50118"/>
    </source>
</evidence>
<dbReference type="HOGENOM" id="CLU_687129_0_0_1"/>
<dbReference type="SMART" id="SM00398">
    <property type="entry name" value="HMG"/>
    <property type="match status" value="1"/>
</dbReference>
<evidence type="ECO:0000313" key="4">
    <source>
        <dbReference type="Proteomes" id="UP000030151"/>
    </source>
</evidence>
<dbReference type="InterPro" id="IPR009071">
    <property type="entry name" value="HMG_box_dom"/>
</dbReference>
<dbReference type="AlphaFoldDB" id="A0A014PS77"/>
<dbReference type="EMBL" id="JELW01000009">
    <property type="protein sequence ID" value="EXV01156.1"/>
    <property type="molecule type" value="Genomic_DNA"/>
</dbReference>
<name>A0A014PS77_9HYPO</name>
<comment type="caution">
    <text evidence="3">The sequence shown here is derived from an EMBL/GenBank/DDBJ whole genome shotgun (WGS) entry which is preliminary data.</text>
</comment>